<dbReference type="AlphaFoldDB" id="A0A368TZ72"/>
<name>A0A368TZ72_9GAMM</name>
<evidence type="ECO:0000313" key="2">
    <source>
        <dbReference type="Proteomes" id="UP000252405"/>
    </source>
</evidence>
<evidence type="ECO:0000313" key="1">
    <source>
        <dbReference type="EMBL" id="RCV90085.1"/>
    </source>
</evidence>
<accession>A0A368TZ72</accession>
<dbReference type="RefSeq" id="WP_114478372.1">
    <property type="nucleotide sequence ID" value="NZ_QPII01000004.1"/>
</dbReference>
<dbReference type="EMBL" id="QPII01000004">
    <property type="protein sequence ID" value="RCV90085.1"/>
    <property type="molecule type" value="Genomic_DNA"/>
</dbReference>
<keyword evidence="2" id="KW-1185">Reference proteome</keyword>
<sequence length="77" mass="8358">MNIRNIFGKVTYPDSTPEQCLEHRLVKAKMQLDGLELDGSSKDLSALSAARVEFALAARALADELIARSQHAESSDG</sequence>
<gene>
    <name evidence="1" type="ORF">DU505_07470</name>
</gene>
<organism evidence="1 2">
    <name type="scientific">Billgrantia montanilacus</name>
    <dbReference type="NCBI Taxonomy" id="2282305"/>
    <lineage>
        <taxon>Bacteria</taxon>
        <taxon>Pseudomonadati</taxon>
        <taxon>Pseudomonadota</taxon>
        <taxon>Gammaproteobacteria</taxon>
        <taxon>Oceanospirillales</taxon>
        <taxon>Halomonadaceae</taxon>
        <taxon>Billgrantia</taxon>
    </lineage>
</organism>
<reference evidence="1 2" key="1">
    <citation type="submission" date="2018-07" db="EMBL/GenBank/DDBJ databases">
        <title>Halomonas montanilacus sp. nov., isolated from Lake Pengyan on Tibetan Plateau.</title>
        <authorList>
            <person name="Lu H."/>
            <person name="Xing P."/>
            <person name="Wu Q."/>
        </authorList>
    </citation>
    <scope>NUCLEOTIDE SEQUENCE [LARGE SCALE GENOMIC DNA]</scope>
    <source>
        <strain evidence="1 2">PYC7W</strain>
    </source>
</reference>
<dbReference type="OrthoDB" id="9993829at2"/>
<dbReference type="Proteomes" id="UP000252405">
    <property type="component" value="Unassembled WGS sequence"/>
</dbReference>
<comment type="caution">
    <text evidence="1">The sequence shown here is derived from an EMBL/GenBank/DDBJ whole genome shotgun (WGS) entry which is preliminary data.</text>
</comment>
<protein>
    <submittedName>
        <fullName evidence="1">Uncharacterized protein</fullName>
    </submittedName>
</protein>
<proteinExistence type="predicted"/>